<evidence type="ECO:0000256" key="5">
    <source>
        <dbReference type="ARBA" id="ARBA00023136"/>
    </source>
</evidence>
<organism evidence="8 9">
    <name type="scientific">Ravibacter arvi</name>
    <dbReference type="NCBI Taxonomy" id="2051041"/>
    <lineage>
        <taxon>Bacteria</taxon>
        <taxon>Pseudomonadati</taxon>
        <taxon>Bacteroidota</taxon>
        <taxon>Cytophagia</taxon>
        <taxon>Cytophagales</taxon>
        <taxon>Spirosomataceae</taxon>
        <taxon>Ravibacter</taxon>
    </lineage>
</organism>
<proteinExistence type="predicted"/>
<evidence type="ECO:0000256" key="3">
    <source>
        <dbReference type="ARBA" id="ARBA00022723"/>
    </source>
</evidence>
<keyword evidence="6" id="KW-0464">Manganese</keyword>
<sequence length="273" mass="31528">MSDFRHIDLNLPAGKSIFFVSDFHLGASAKGDKNRDLEKRIVDWLRRIAPDAAYLFLVGDVFDYWFEYKHVVPKGAVRLLGQLAEIADTGIPIYYFTGNHDMWVRDYFEQELGAIVSRDPMRFTVTTSGPTSRLFVGHGDGLGPGDHFYKFLKVLFESSLARTLFRQVHPDLATKLAFAWSKQSRAANNEKGEDTFKGLDREWLYQYCLEVEQQLHHDYYVFGHRHLPLDLQVGENSRYINLGEWFSRGSGYPYARFDGRSMELKYDKSGTGR</sequence>
<name>A0ABP8LSP1_9BACT</name>
<evidence type="ECO:0000256" key="2">
    <source>
        <dbReference type="ARBA" id="ARBA00022519"/>
    </source>
</evidence>
<dbReference type="Gene3D" id="3.60.21.10">
    <property type="match status" value="1"/>
</dbReference>
<dbReference type="InterPro" id="IPR029052">
    <property type="entry name" value="Metallo-depent_PP-like"/>
</dbReference>
<evidence type="ECO:0000259" key="7">
    <source>
        <dbReference type="Pfam" id="PF00149"/>
    </source>
</evidence>
<protein>
    <submittedName>
        <fullName evidence="8">UDP-2,3-diacylglucosamine diphosphatase</fullName>
    </submittedName>
</protein>
<reference evidence="9" key="1">
    <citation type="journal article" date="2019" name="Int. J. Syst. Evol. Microbiol.">
        <title>The Global Catalogue of Microorganisms (GCM) 10K type strain sequencing project: providing services to taxonomists for standard genome sequencing and annotation.</title>
        <authorList>
            <consortium name="The Broad Institute Genomics Platform"/>
            <consortium name="The Broad Institute Genome Sequencing Center for Infectious Disease"/>
            <person name="Wu L."/>
            <person name="Ma J."/>
        </authorList>
    </citation>
    <scope>NUCLEOTIDE SEQUENCE [LARGE SCALE GENOMIC DNA]</scope>
    <source>
        <strain evidence="9">JCM 31920</strain>
    </source>
</reference>
<dbReference type="PANTHER" id="PTHR34990">
    <property type="entry name" value="UDP-2,3-DIACYLGLUCOSAMINE HYDROLASE-RELATED"/>
    <property type="match status" value="1"/>
</dbReference>
<dbReference type="InterPro" id="IPR043461">
    <property type="entry name" value="LpxH-like"/>
</dbReference>
<evidence type="ECO:0000313" key="9">
    <source>
        <dbReference type="Proteomes" id="UP001501508"/>
    </source>
</evidence>
<keyword evidence="4" id="KW-0378">Hydrolase</keyword>
<evidence type="ECO:0000313" key="8">
    <source>
        <dbReference type="EMBL" id="GAA4434404.1"/>
    </source>
</evidence>
<dbReference type="PANTHER" id="PTHR34990:SF1">
    <property type="entry name" value="UDP-2,3-DIACYLGLUCOSAMINE HYDROLASE"/>
    <property type="match status" value="1"/>
</dbReference>
<dbReference type="InterPro" id="IPR004843">
    <property type="entry name" value="Calcineurin-like_PHP"/>
</dbReference>
<evidence type="ECO:0000256" key="1">
    <source>
        <dbReference type="ARBA" id="ARBA00022475"/>
    </source>
</evidence>
<keyword evidence="9" id="KW-1185">Reference proteome</keyword>
<dbReference type="CDD" id="cd07398">
    <property type="entry name" value="MPP_YbbF-LpxH"/>
    <property type="match status" value="1"/>
</dbReference>
<dbReference type="RefSeq" id="WP_345026902.1">
    <property type="nucleotide sequence ID" value="NZ_BAABEY010000011.1"/>
</dbReference>
<dbReference type="Proteomes" id="UP001501508">
    <property type="component" value="Unassembled WGS sequence"/>
</dbReference>
<evidence type="ECO:0000256" key="6">
    <source>
        <dbReference type="ARBA" id="ARBA00023211"/>
    </source>
</evidence>
<evidence type="ECO:0000256" key="4">
    <source>
        <dbReference type="ARBA" id="ARBA00022801"/>
    </source>
</evidence>
<gene>
    <name evidence="8" type="ORF">GCM10023091_09270</name>
</gene>
<comment type="caution">
    <text evidence="8">The sequence shown here is derived from an EMBL/GenBank/DDBJ whole genome shotgun (WGS) entry which is preliminary data.</text>
</comment>
<keyword evidence="1" id="KW-1003">Cell membrane</keyword>
<keyword evidence="5" id="KW-0472">Membrane</keyword>
<accession>A0ABP8LSP1</accession>
<keyword evidence="3" id="KW-0479">Metal-binding</keyword>
<feature type="domain" description="Calcineurin-like phosphoesterase" evidence="7">
    <location>
        <begin position="17"/>
        <end position="227"/>
    </location>
</feature>
<dbReference type="Pfam" id="PF00149">
    <property type="entry name" value="Metallophos"/>
    <property type="match status" value="1"/>
</dbReference>
<dbReference type="EMBL" id="BAABEY010000011">
    <property type="protein sequence ID" value="GAA4434404.1"/>
    <property type="molecule type" value="Genomic_DNA"/>
</dbReference>
<dbReference type="SUPFAM" id="SSF56300">
    <property type="entry name" value="Metallo-dependent phosphatases"/>
    <property type="match status" value="1"/>
</dbReference>
<keyword evidence="2" id="KW-0997">Cell inner membrane</keyword>